<evidence type="ECO:0000313" key="2">
    <source>
        <dbReference type="Proteomes" id="UP000438429"/>
    </source>
</evidence>
<reference evidence="1 2" key="1">
    <citation type="submission" date="2019-06" db="EMBL/GenBank/DDBJ databases">
        <title>Draft genomes of female and male turbot (Scophthalmus maximus).</title>
        <authorList>
            <person name="Xu H."/>
            <person name="Xu X.-W."/>
            <person name="Shao C."/>
            <person name="Chen S."/>
        </authorList>
    </citation>
    <scope>NUCLEOTIDE SEQUENCE [LARGE SCALE GENOMIC DNA]</scope>
    <source>
        <strain evidence="1">Ysfricsl-2016a</strain>
        <tissue evidence="1">Blood</tissue>
    </source>
</reference>
<organism evidence="1 2">
    <name type="scientific">Scophthalmus maximus</name>
    <name type="common">Turbot</name>
    <name type="synonym">Psetta maxima</name>
    <dbReference type="NCBI Taxonomy" id="52904"/>
    <lineage>
        <taxon>Eukaryota</taxon>
        <taxon>Metazoa</taxon>
        <taxon>Chordata</taxon>
        <taxon>Craniata</taxon>
        <taxon>Vertebrata</taxon>
        <taxon>Euteleostomi</taxon>
        <taxon>Actinopterygii</taxon>
        <taxon>Neopterygii</taxon>
        <taxon>Teleostei</taxon>
        <taxon>Neoteleostei</taxon>
        <taxon>Acanthomorphata</taxon>
        <taxon>Carangaria</taxon>
        <taxon>Pleuronectiformes</taxon>
        <taxon>Pleuronectoidei</taxon>
        <taxon>Scophthalmidae</taxon>
        <taxon>Scophthalmus</taxon>
    </lineage>
</organism>
<gene>
    <name evidence="1" type="ORF">F2P81_024274</name>
</gene>
<dbReference type="AlphaFoldDB" id="A0A6A4RYZ9"/>
<dbReference type="Proteomes" id="UP000438429">
    <property type="component" value="Unassembled WGS sequence"/>
</dbReference>
<sequence length="98" mass="11408">MISGGYKCVSRQVFWKQTEFKDLKKNREQALHGSDSFPQAETSISLQKRRFTSTGQCLLADFYCFTLHIDTFERFHVVQTNSVAVTFKIVEIEPRNIK</sequence>
<dbReference type="EMBL" id="VEVO01000022">
    <property type="protein sequence ID" value="KAF0023644.1"/>
    <property type="molecule type" value="Genomic_DNA"/>
</dbReference>
<evidence type="ECO:0000313" key="1">
    <source>
        <dbReference type="EMBL" id="KAF0023644.1"/>
    </source>
</evidence>
<proteinExistence type="predicted"/>
<comment type="caution">
    <text evidence="1">The sequence shown here is derived from an EMBL/GenBank/DDBJ whole genome shotgun (WGS) entry which is preliminary data.</text>
</comment>
<protein>
    <submittedName>
        <fullName evidence="1">Uncharacterized protein</fullName>
    </submittedName>
</protein>
<name>A0A6A4RYZ9_SCOMX</name>
<accession>A0A6A4RYZ9</accession>